<evidence type="ECO:0000259" key="2">
    <source>
        <dbReference type="Pfam" id="PF00931"/>
    </source>
</evidence>
<dbReference type="GO" id="GO:0006952">
    <property type="term" value="P:defense response"/>
    <property type="evidence" value="ECO:0007669"/>
    <property type="project" value="UniProtKB-KW"/>
</dbReference>
<dbReference type="SUPFAM" id="SSF52540">
    <property type="entry name" value="P-loop containing nucleoside triphosphate hydrolases"/>
    <property type="match status" value="1"/>
</dbReference>
<accession>A0A5J5A2V4</accession>
<dbReference type="PANTHER" id="PTHR36766">
    <property type="entry name" value="PLANT BROAD-SPECTRUM MILDEW RESISTANCE PROTEIN RPW8"/>
    <property type="match status" value="1"/>
</dbReference>
<dbReference type="InterPro" id="IPR002182">
    <property type="entry name" value="NB-ARC"/>
</dbReference>
<dbReference type="PANTHER" id="PTHR36766:SF30">
    <property type="entry name" value="TIR-NBS TYPE DISEASE RESISTANCE PROTEIN-RELATED"/>
    <property type="match status" value="1"/>
</dbReference>
<dbReference type="OrthoDB" id="1900634at2759"/>
<reference evidence="3 4" key="1">
    <citation type="submission" date="2019-09" db="EMBL/GenBank/DDBJ databases">
        <title>A chromosome-level genome assembly of the Chinese tupelo Nyssa sinensis.</title>
        <authorList>
            <person name="Yang X."/>
            <person name="Kang M."/>
            <person name="Yang Y."/>
            <person name="Xiong H."/>
            <person name="Wang M."/>
            <person name="Zhang Z."/>
            <person name="Wang Z."/>
            <person name="Wu H."/>
            <person name="Ma T."/>
            <person name="Liu J."/>
            <person name="Xi Z."/>
        </authorList>
    </citation>
    <scope>NUCLEOTIDE SEQUENCE [LARGE SCALE GENOMIC DNA]</scope>
    <source>
        <strain evidence="3">J267</strain>
        <tissue evidence="3">Leaf</tissue>
    </source>
</reference>
<dbReference type="AlphaFoldDB" id="A0A5J5A2V4"/>
<dbReference type="Proteomes" id="UP000325577">
    <property type="component" value="Linkage Group LG3"/>
</dbReference>
<dbReference type="PRINTS" id="PR00364">
    <property type="entry name" value="DISEASERSIST"/>
</dbReference>
<dbReference type="Gene3D" id="3.40.50.300">
    <property type="entry name" value="P-loop containing nucleotide triphosphate hydrolases"/>
    <property type="match status" value="1"/>
</dbReference>
<dbReference type="Pfam" id="PF00931">
    <property type="entry name" value="NB-ARC"/>
    <property type="match status" value="1"/>
</dbReference>
<evidence type="ECO:0000256" key="1">
    <source>
        <dbReference type="ARBA" id="ARBA00022821"/>
    </source>
</evidence>
<keyword evidence="1" id="KW-0611">Plant defense</keyword>
<dbReference type="InterPro" id="IPR027417">
    <property type="entry name" value="P-loop_NTPase"/>
</dbReference>
<protein>
    <recommendedName>
        <fullName evidence="2">NB-ARC domain-containing protein</fullName>
    </recommendedName>
</protein>
<sequence>MAADHLEFLKNKFIDDFKEAVEEFEELPLRLHFQNILKVLQEKTISPSTPIVLKNPLYQVRFALEDCVMFAEKERERKAQNKKSRYNVHHVRKLWFLCKTRKKLVRIEAKLCETGDNAAVESSPLALSLIIVSERLSSYEPIFRPKIYGFDDQLQKIEKLLLKTPDANSINAVGIVGMGGVGKTTLANEVFWRVQSQFNLKLWIRLSQKLNPEDVDSRIEIVRKILEPFKETTNHASLDDLLHALYDNLRDRRYLIVLDNVWHESNWYANLNSLLQMDGAGNSSNLSNGLPKGSGGAIIVTSRLKKVAHGMVGEHNLVQLHPTLDEESCWSIFMDSIRRKSYIFSRNIGAMKRMKEEIVDNCGGLPLAAMILAEVISLQMAKKNPRNWPPPFVHKVKELGLHVYDVEDLEKAIEKLRLIPGVACVEIEKVPNPIYPTYKKYVKKVVIISIIRRFWSNLTSKKRIVFGLRVYDYLVFEPSH</sequence>
<name>A0A5J5A2V4_9ASTE</name>
<evidence type="ECO:0000313" key="4">
    <source>
        <dbReference type="Proteomes" id="UP000325577"/>
    </source>
</evidence>
<feature type="domain" description="NB-ARC" evidence="2">
    <location>
        <begin position="151"/>
        <end position="336"/>
    </location>
</feature>
<organism evidence="3 4">
    <name type="scientific">Nyssa sinensis</name>
    <dbReference type="NCBI Taxonomy" id="561372"/>
    <lineage>
        <taxon>Eukaryota</taxon>
        <taxon>Viridiplantae</taxon>
        <taxon>Streptophyta</taxon>
        <taxon>Embryophyta</taxon>
        <taxon>Tracheophyta</taxon>
        <taxon>Spermatophyta</taxon>
        <taxon>Magnoliopsida</taxon>
        <taxon>eudicotyledons</taxon>
        <taxon>Gunneridae</taxon>
        <taxon>Pentapetalae</taxon>
        <taxon>asterids</taxon>
        <taxon>Cornales</taxon>
        <taxon>Nyssaceae</taxon>
        <taxon>Nyssa</taxon>
    </lineage>
</organism>
<dbReference type="EMBL" id="CM018046">
    <property type="protein sequence ID" value="KAA8525213.1"/>
    <property type="molecule type" value="Genomic_DNA"/>
</dbReference>
<proteinExistence type="predicted"/>
<dbReference type="GO" id="GO:0043531">
    <property type="term" value="F:ADP binding"/>
    <property type="evidence" value="ECO:0007669"/>
    <property type="project" value="InterPro"/>
</dbReference>
<keyword evidence="4" id="KW-1185">Reference proteome</keyword>
<evidence type="ECO:0000313" key="3">
    <source>
        <dbReference type="EMBL" id="KAA8525213.1"/>
    </source>
</evidence>
<gene>
    <name evidence="3" type="ORF">F0562_006923</name>
</gene>